<evidence type="ECO:0000313" key="3">
    <source>
        <dbReference type="EMBL" id="KAK6589019.1"/>
    </source>
</evidence>
<proteinExistence type="predicted"/>
<sequence>MRISRSEFDDLSASSASMLVVTTGSMKLYSRLLRIMPESFKIAICVGLKHEPIKEVAMLPKRRAFATLGRKYSGTDKEITQLEHRIQQDFGIPIPICLDNKSTTVRVVIFLVTNDKSMIPVCRSLIRLSSTRDPTTAMKWFPLVKYNGFKGIGYGGSSDEFENVKGNDDIKYKRHYIVGSIQILTRRVLQDRIGDPDMIDILGFVVDAKETKNVETMAEQYDDTTSEYEYSDKDLSSKENKLDFNDDELFNGKYSSKIKGCYLESTCESLEDKIPFPFIKFKDIIGKYSTLKNLFHLIPQYNQKINSHMIKLMKNNKKGRIVLLGDDFFSKYRSGISLDVKVPSSIDYIMEDSLDWQTWLSKSLDIAVMQSVEAYHKSTILSSTGRYKAGRCDMNEKSANNFVGNKLALYRFDYFMKAMESNMDLLLLNTIFGAAATEFARDIIDDVIFSGRNQTKKFNPYKNLFVIWEYIIKRGYQELGFDSNDVEDSDIDSSTLENKVGDESIEQANIKDISDEEEHNIRIFRKNYLRLENDFDEFSEIAKFDENAIESDIDINEMPNNSLLNNNTIPLYNSLKRRIVDSIERKKINPLPPDHPISSLRLFNRDLVFIYNKTIGKGLVGILVLGDENTSSEEASKIYTREISAHMAINEAIIRTKIKKAIKIYNSIPKGRIHRRNITTTNLSSLECGESNTASKKILTADELTRILLRGIEKYSNSHDEIFHPAVSLTSINPTLITCVDYSGFRMVVRPLPVTPLTICDWPLPIQSAERSEISNIEKCLNISNILHPTMLISKVKHLPILLEYSIGIYNFYIFHHTYNIFPKDPWVSDIKGERVNWGNSSTDDYYYNYNKNIVKNLSRNRHCILRPLLIKQSGAVQDMLKHQNNQEDTIRRLHYTSSDLIYLWKRELSPSGFCLLCCSDIQLRVFGFSNIRKDFTNLETVGLDVISKYTETTGNGLIKIKDSAYCSLCGKSIRIKETYDELDFTIDKRTELISYIGNKIPYPSLGNLDDGPGIKMNRTKLLTSYMNTTSEYFSEWGFGEGDIYRRDEIIWERKPGLYCLPRTCIRGGGNLLGSGLDTIKYLLSQGKYVLADYDINIKINMTSDFSRESKLKIVNGIDVFDESKRQDTIKLFFDDTNIGQEIILLSNSLHTNWIAIVLHQLESIPVFTPYDSITLENFLHSRGVNCNLMGRMLNYTRSPWLKQLLSVEIVARTIKNLIPRIIKTLYLPGAISILKEEKGNYGKYCPCHLSSPSITMLHTLFKQYVSSVGRRNQSYYRTKNNKNKHELDLRIFSSKYLNSDLVADQIKLINRESLTSKEKIPSHSTSLSIQSPVYWNEILSLLNENKWEVLNLYDIDLSEISKMLIDWASKYYNIDEEIGMVITNSNNNNNNNNIHDDNCLLSESLGDMNRLTLPYWVLETLFNINKKSLMNIKRHKFQQITIIQIVLTNLFNLILGDSPKSQLFWTKCISKLCSIEFTIAENSISKNKIPIGALYTSLQHHTGIKFYMDIKKLNDCLLKDPSFPITYDDFNIILPKTKRNTEQYYSESLPIWGMLETPELIRLPRYNNFSLVSTPTISQKLIALSIKLSASYFTNIQLLFDYLTHTELFKGSERHLVRQDWLVQESWLELIGYLSYLENDRLCLELIEKIINLYPQDNVSSIQMRLLQMWSFSRIRNVELVNNSKNKSRYNEIFCGSVNNNNILCVSQKSIPHEVSISTLMFEIIELHWSVIHPIIIDVYATTSLIHYIRGNWKSCEEILEKAITKCLVLSNRFESENDIMRHFNKVISENWNKNWEYENKEIDSKNSLKRRVMNNSIKYLLNYSNEIKNKFGDNIIEDYIYDKIYNSETQYMPKLLDLIENPYPNKIPRSPPRLRIAWLLKQLGKVRLIHGLENYNVNKQLKEKSTLSLLDDPVETLLELSCMATQWSLDIFDYYLGTSSLETASCCFELAYGLILLNEIINNEKSQILLKRSKELLLASFDVNSTLLMPSHHICIDNLIQLALVYEKSNLFHQSLVIWEIVLEQLSIKCRSLDDDDYRVNCEFSLTGWFVPNKYFYSPLDFCENSDNKENYQDENVNESIIYKNNKIMDEYIKINNYEIVDKNNVVNNNNNKKSSEIILSSSYLSIESLQWNIKNSLMLLSKAKERIFYLFINKCNGNKYHKRLFRLLLLASYLKRGDKLVNLKDWEQILSLNSNNTSMKTNGDIENEKSLSGLLFSVIYETNSWLYETEETNLAVSSFIENHPTKISRNKLFTGDGYSGPLSVLNNMLKMKNIETEKRFIDHNNSILKSLNNENGLINSSHNNFDNNSNNDENSISYYLSMSGVSKIRTNNIDFSNRSSGGYNKKNNNCINNPNIVNKNKLFDGKNEGNVKSNVNNTLNYNDKTCSFKNKKCTRKENLRNMGINLIKKNRRYNSREIINKIKENCENEKNTSSTLTDNFFIDLISEAENDIKIIWRTIKEQTQTYKEIKNKEKHLINKLNSTAQYERRINRLSKLKICEILNDENLKKIDLCDGDIEKSVLTRDINESSDISNISEINMFISNPIYKGTLIATICESKNLLSKIMVNNSKKSTYDDEFEQTGSDSLVVYNSILKKETIIDDNNNNNSVANTTVKNRFGMNKNNNSNKINSDDEISEKTKKIAGMKLNLENAFFKEDIEIDNSDEYTKSSPLNYRSNALDVLISIIYNVSDFKEYFSNWKESGSNIKNINN</sequence>
<accession>A0AAV9XWZ4</accession>
<feature type="coiled-coil region" evidence="1">
    <location>
        <begin position="2422"/>
        <end position="2482"/>
    </location>
</feature>
<name>A0AAV9XWZ4_9CRYT</name>
<evidence type="ECO:0000313" key="4">
    <source>
        <dbReference type="Proteomes" id="UP001311799"/>
    </source>
</evidence>
<keyword evidence="4" id="KW-1185">Reference proteome</keyword>
<dbReference type="EMBL" id="JAWDEY010000016">
    <property type="protein sequence ID" value="KAK6589019.1"/>
    <property type="molecule type" value="Genomic_DNA"/>
</dbReference>
<reference evidence="3 4" key="1">
    <citation type="submission" date="2023-10" db="EMBL/GenBank/DDBJ databases">
        <title>Comparative genomics analysis reveals potential genetic determinants of host preference in Cryptosporidium xiaoi.</title>
        <authorList>
            <person name="Xiao L."/>
            <person name="Li J."/>
        </authorList>
    </citation>
    <scope>NUCLEOTIDE SEQUENCE [LARGE SCALE GENOMIC DNA]</scope>
    <source>
        <strain evidence="3 4">52996</strain>
    </source>
</reference>
<comment type="caution">
    <text evidence="3">The sequence shown here is derived from an EMBL/GenBank/DDBJ whole genome shotgun (WGS) entry which is preliminary data.</text>
</comment>
<organism evidence="3 4">
    <name type="scientific">Cryptosporidium xiaoi</name>
    <dbReference type="NCBI Taxonomy" id="659607"/>
    <lineage>
        <taxon>Eukaryota</taxon>
        <taxon>Sar</taxon>
        <taxon>Alveolata</taxon>
        <taxon>Apicomplexa</taxon>
        <taxon>Conoidasida</taxon>
        <taxon>Coccidia</taxon>
        <taxon>Eucoccidiorida</taxon>
        <taxon>Eimeriorina</taxon>
        <taxon>Cryptosporidiidae</taxon>
        <taxon>Cryptosporidium</taxon>
    </lineage>
</organism>
<evidence type="ECO:0000259" key="2">
    <source>
        <dbReference type="Pfam" id="PF12807"/>
    </source>
</evidence>
<keyword evidence="1" id="KW-0175">Coiled coil</keyword>
<dbReference type="Proteomes" id="UP001311799">
    <property type="component" value="Unassembled WGS sequence"/>
</dbReference>
<protein>
    <recommendedName>
        <fullName evidence="2">CLU central domain-containing protein</fullName>
    </recommendedName>
</protein>
<dbReference type="InterPro" id="IPR033646">
    <property type="entry name" value="CLU-central"/>
</dbReference>
<evidence type="ECO:0000256" key="1">
    <source>
        <dbReference type="SAM" id="Coils"/>
    </source>
</evidence>
<gene>
    <name evidence="3" type="ORF">RS030_243612</name>
</gene>
<dbReference type="Pfam" id="PF12807">
    <property type="entry name" value="eIF3_p135"/>
    <property type="match status" value="1"/>
</dbReference>
<feature type="domain" description="CLU central" evidence="2">
    <location>
        <begin position="1169"/>
        <end position="1227"/>
    </location>
</feature>